<dbReference type="GO" id="GO:0007186">
    <property type="term" value="P:G protein-coupled receptor signaling pathway"/>
    <property type="evidence" value="ECO:0007669"/>
    <property type="project" value="TreeGrafter"/>
</dbReference>
<keyword evidence="9" id="KW-1015">Disulfide bond</keyword>
<evidence type="ECO:0000256" key="3">
    <source>
        <dbReference type="ARBA" id="ARBA00022448"/>
    </source>
</evidence>
<sequence length="239" mass="27176">MATARQSSSRLSTTMLVHLLLTTLVSGIHSGNVTIITITKPNDQSGLEPVEAFSKHVEFFFNIHITINVNPEGTVEPNLDRSIWDDLADREVGLYPNLKLNLTAEDNESFQEQEQLYPHRYCYQEELEKHSHSLCGLVFQQSMEAIGVEHWCSFDKVMGAYNNLTTCMEILSSILNCYYPIASVQTFFLHVHNQYFLPCSQEELLFDAPHTVVVVLTLVPVTIIPLLVYLVVWKSNGRE</sequence>
<accession>A0AA47M3Y3</accession>
<keyword evidence="4" id="KW-1003">Cell membrane</keyword>
<feature type="chain" id="PRO_5041390893" evidence="12">
    <location>
        <begin position="28"/>
        <end position="239"/>
    </location>
</feature>
<dbReference type="EMBL" id="JAOPHQ010006007">
    <property type="protein sequence ID" value="KAK0133200.1"/>
    <property type="molecule type" value="Genomic_DNA"/>
</dbReference>
<dbReference type="Pfam" id="PF04901">
    <property type="entry name" value="RAMP"/>
    <property type="match status" value="1"/>
</dbReference>
<evidence type="ECO:0000256" key="6">
    <source>
        <dbReference type="ARBA" id="ARBA00022729"/>
    </source>
</evidence>
<dbReference type="GO" id="GO:0032870">
    <property type="term" value="P:cellular response to hormone stimulus"/>
    <property type="evidence" value="ECO:0007669"/>
    <property type="project" value="TreeGrafter"/>
</dbReference>
<evidence type="ECO:0000256" key="2">
    <source>
        <dbReference type="ARBA" id="ARBA00007087"/>
    </source>
</evidence>
<dbReference type="InterPro" id="IPR038126">
    <property type="entry name" value="RAMP_sf"/>
</dbReference>
<name>A0AA47M3Y3_MERPO</name>
<evidence type="ECO:0000313" key="14">
    <source>
        <dbReference type="Proteomes" id="UP001174136"/>
    </source>
</evidence>
<evidence type="ECO:0000256" key="10">
    <source>
        <dbReference type="ARBA" id="ARBA00023170"/>
    </source>
</evidence>
<evidence type="ECO:0000256" key="9">
    <source>
        <dbReference type="ARBA" id="ARBA00023157"/>
    </source>
</evidence>
<evidence type="ECO:0000256" key="5">
    <source>
        <dbReference type="ARBA" id="ARBA00022692"/>
    </source>
</evidence>
<keyword evidence="7 11" id="KW-1133">Transmembrane helix</keyword>
<evidence type="ECO:0000256" key="1">
    <source>
        <dbReference type="ARBA" id="ARBA00004251"/>
    </source>
</evidence>
<comment type="similarity">
    <text evidence="2">Belongs to the RAMP family.</text>
</comment>
<dbReference type="GO" id="GO:0001525">
    <property type="term" value="P:angiogenesis"/>
    <property type="evidence" value="ECO:0007669"/>
    <property type="project" value="TreeGrafter"/>
</dbReference>
<feature type="signal peptide" evidence="12">
    <location>
        <begin position="1"/>
        <end position="27"/>
    </location>
</feature>
<feature type="transmembrane region" description="Helical" evidence="11">
    <location>
        <begin position="212"/>
        <end position="233"/>
    </location>
</feature>
<dbReference type="GO" id="GO:0072659">
    <property type="term" value="P:protein localization to plasma membrane"/>
    <property type="evidence" value="ECO:0007669"/>
    <property type="project" value="TreeGrafter"/>
</dbReference>
<evidence type="ECO:0000256" key="12">
    <source>
        <dbReference type="SAM" id="SignalP"/>
    </source>
</evidence>
<dbReference type="GO" id="GO:0031623">
    <property type="term" value="P:receptor internalization"/>
    <property type="evidence" value="ECO:0007669"/>
    <property type="project" value="TreeGrafter"/>
</dbReference>
<dbReference type="GO" id="GO:0008277">
    <property type="term" value="P:regulation of G protein-coupled receptor signaling pathway"/>
    <property type="evidence" value="ECO:0007669"/>
    <property type="project" value="InterPro"/>
</dbReference>
<evidence type="ECO:0000256" key="4">
    <source>
        <dbReference type="ARBA" id="ARBA00022475"/>
    </source>
</evidence>
<keyword evidence="3" id="KW-0813">Transport</keyword>
<keyword evidence="5 11" id="KW-0812">Transmembrane</keyword>
<keyword evidence="14" id="KW-1185">Reference proteome</keyword>
<dbReference type="PANTHER" id="PTHR14076:SF9">
    <property type="entry name" value="RECEPTOR ACTIVITY-MODIFYING PROTEIN 2"/>
    <property type="match status" value="1"/>
</dbReference>
<dbReference type="GO" id="GO:0015026">
    <property type="term" value="F:coreceptor activity"/>
    <property type="evidence" value="ECO:0007669"/>
    <property type="project" value="InterPro"/>
</dbReference>
<dbReference type="GO" id="GO:0009986">
    <property type="term" value="C:cell surface"/>
    <property type="evidence" value="ECO:0007669"/>
    <property type="project" value="TreeGrafter"/>
</dbReference>
<dbReference type="Proteomes" id="UP001174136">
    <property type="component" value="Unassembled WGS sequence"/>
</dbReference>
<proteinExistence type="inferred from homology"/>
<dbReference type="GO" id="GO:0043235">
    <property type="term" value="C:receptor complex"/>
    <property type="evidence" value="ECO:0007669"/>
    <property type="project" value="TreeGrafter"/>
</dbReference>
<dbReference type="GO" id="GO:0005886">
    <property type="term" value="C:plasma membrane"/>
    <property type="evidence" value="ECO:0007669"/>
    <property type="project" value="UniProtKB-SubCell"/>
</dbReference>
<evidence type="ECO:0000256" key="7">
    <source>
        <dbReference type="ARBA" id="ARBA00022989"/>
    </source>
</evidence>
<keyword evidence="10 13" id="KW-0675">Receptor</keyword>
<dbReference type="AlphaFoldDB" id="A0AA47M3Y3"/>
<protein>
    <submittedName>
        <fullName evidence="13">Receptor activity-modifying protein 1</fullName>
    </submittedName>
</protein>
<evidence type="ECO:0000256" key="11">
    <source>
        <dbReference type="SAM" id="Phobius"/>
    </source>
</evidence>
<keyword evidence="6 12" id="KW-0732">Signal</keyword>
<dbReference type="GO" id="GO:0006886">
    <property type="term" value="P:intracellular protein transport"/>
    <property type="evidence" value="ECO:0007669"/>
    <property type="project" value="InterPro"/>
</dbReference>
<gene>
    <name evidence="13" type="primary">RAMP1_1</name>
    <name evidence="13" type="ORF">N1851_031419</name>
</gene>
<dbReference type="InterPro" id="IPR006985">
    <property type="entry name" value="RAMP"/>
</dbReference>
<reference evidence="13" key="1">
    <citation type="journal article" date="2023" name="Front. Mar. Sci.">
        <title>A new Merluccius polli reference genome to investigate the effects of global change in West African waters.</title>
        <authorList>
            <person name="Mateo J.L."/>
            <person name="Blanco-Fernandez C."/>
            <person name="Garcia-Vazquez E."/>
            <person name="Machado-Schiaffino G."/>
        </authorList>
    </citation>
    <scope>NUCLEOTIDE SEQUENCE</scope>
    <source>
        <strain evidence="13">C29</strain>
        <tissue evidence="13">Fin</tissue>
    </source>
</reference>
<comment type="subcellular location">
    <subcellularLocation>
        <location evidence="1">Cell membrane</location>
        <topology evidence="1">Single-pass type I membrane protein</topology>
    </subcellularLocation>
</comment>
<organism evidence="13 14">
    <name type="scientific">Merluccius polli</name>
    <name type="common">Benguela hake</name>
    <name type="synonym">Merluccius cadenati</name>
    <dbReference type="NCBI Taxonomy" id="89951"/>
    <lineage>
        <taxon>Eukaryota</taxon>
        <taxon>Metazoa</taxon>
        <taxon>Chordata</taxon>
        <taxon>Craniata</taxon>
        <taxon>Vertebrata</taxon>
        <taxon>Euteleostomi</taxon>
        <taxon>Actinopterygii</taxon>
        <taxon>Neopterygii</taxon>
        <taxon>Teleostei</taxon>
        <taxon>Neoteleostei</taxon>
        <taxon>Acanthomorphata</taxon>
        <taxon>Zeiogadaria</taxon>
        <taxon>Gadariae</taxon>
        <taxon>Gadiformes</taxon>
        <taxon>Gadoidei</taxon>
        <taxon>Merlucciidae</taxon>
        <taxon>Merluccius</taxon>
    </lineage>
</organism>
<dbReference type="Gene3D" id="1.10.150.510">
    <property type="entry name" value="Receptor activity modifying family"/>
    <property type="match status" value="1"/>
</dbReference>
<keyword evidence="8 11" id="KW-0472">Membrane</keyword>
<dbReference type="PANTHER" id="PTHR14076">
    <property type="entry name" value="RECEPTOR ACTIVITY MODIFYING PROTEIN RAMP"/>
    <property type="match status" value="1"/>
</dbReference>
<evidence type="ECO:0000313" key="13">
    <source>
        <dbReference type="EMBL" id="KAK0133200.1"/>
    </source>
</evidence>
<comment type="caution">
    <text evidence="13">The sequence shown here is derived from an EMBL/GenBank/DDBJ whole genome shotgun (WGS) entry which is preliminary data.</text>
</comment>
<dbReference type="GO" id="GO:0006816">
    <property type="term" value="P:calcium ion transport"/>
    <property type="evidence" value="ECO:0007669"/>
    <property type="project" value="TreeGrafter"/>
</dbReference>
<evidence type="ECO:0000256" key="8">
    <source>
        <dbReference type="ARBA" id="ARBA00023136"/>
    </source>
</evidence>